<name>A0AAV9JW85_9PEZI</name>
<organism evidence="1 2">
    <name type="scientific">Oleoguttula mirabilis</name>
    <dbReference type="NCBI Taxonomy" id="1507867"/>
    <lineage>
        <taxon>Eukaryota</taxon>
        <taxon>Fungi</taxon>
        <taxon>Dikarya</taxon>
        <taxon>Ascomycota</taxon>
        <taxon>Pezizomycotina</taxon>
        <taxon>Dothideomycetes</taxon>
        <taxon>Dothideomycetidae</taxon>
        <taxon>Mycosphaerellales</taxon>
        <taxon>Teratosphaeriaceae</taxon>
        <taxon>Oleoguttula</taxon>
    </lineage>
</organism>
<accession>A0AAV9JW85</accession>
<gene>
    <name evidence="1" type="ORF">LTR36_006581</name>
</gene>
<reference evidence="1 2" key="1">
    <citation type="submission" date="2021-11" db="EMBL/GenBank/DDBJ databases">
        <title>Black yeast isolated from Biological Soil Crust.</title>
        <authorList>
            <person name="Kurbessoian T."/>
        </authorList>
    </citation>
    <scope>NUCLEOTIDE SEQUENCE [LARGE SCALE GENOMIC DNA]</scope>
    <source>
        <strain evidence="1 2">CCFEE 5522</strain>
    </source>
</reference>
<evidence type="ECO:0000313" key="1">
    <source>
        <dbReference type="EMBL" id="KAK4549584.1"/>
    </source>
</evidence>
<sequence>MCKWYRTTFACLCDHALKVVKPCSCYAERSAAIDSTDRLCDILQAAKEPIILKDHCTACATKFQSNAPAYLMAFEQQQQQGGAVAARHGRYYESSDVRDMPTVPVFSRWNGKQEYAVLMPQAFEAMFRLREMLPGLDEDADADEEQVCVEGGQVVPGVAEQQVATGEREMPVPTFSMEMVDRTRRW</sequence>
<protein>
    <submittedName>
        <fullName evidence="1">Uncharacterized protein</fullName>
    </submittedName>
</protein>
<dbReference type="Proteomes" id="UP001324427">
    <property type="component" value="Unassembled WGS sequence"/>
</dbReference>
<proteinExistence type="predicted"/>
<evidence type="ECO:0000313" key="2">
    <source>
        <dbReference type="Proteomes" id="UP001324427"/>
    </source>
</evidence>
<dbReference type="AlphaFoldDB" id="A0AAV9JW85"/>
<keyword evidence="2" id="KW-1185">Reference proteome</keyword>
<dbReference type="EMBL" id="JAVFHQ010000004">
    <property type="protein sequence ID" value="KAK4549584.1"/>
    <property type="molecule type" value="Genomic_DNA"/>
</dbReference>
<comment type="caution">
    <text evidence="1">The sequence shown here is derived from an EMBL/GenBank/DDBJ whole genome shotgun (WGS) entry which is preliminary data.</text>
</comment>